<keyword evidence="4" id="KW-1185">Reference proteome</keyword>
<dbReference type="Pfam" id="PF12854">
    <property type="entry name" value="PPR_1"/>
    <property type="match status" value="1"/>
</dbReference>
<reference evidence="3 4" key="1">
    <citation type="submission" date="2020-04" db="EMBL/GenBank/DDBJ databases">
        <title>Plant Genome Project.</title>
        <authorList>
            <person name="Zhang R.-G."/>
        </authorList>
    </citation>
    <scope>NUCLEOTIDE SEQUENCE [LARGE SCALE GENOMIC DNA]</scope>
    <source>
        <strain evidence="3">YNK0</strain>
        <tissue evidence="3">Leaf</tissue>
    </source>
</reference>
<dbReference type="EMBL" id="JABCRI010000018">
    <property type="protein sequence ID" value="KAF8390766.1"/>
    <property type="molecule type" value="Genomic_DNA"/>
</dbReference>
<dbReference type="Pfam" id="PF01535">
    <property type="entry name" value="PPR"/>
    <property type="match status" value="4"/>
</dbReference>
<accession>A0A835D5I2</accession>
<evidence type="ECO:0000313" key="3">
    <source>
        <dbReference type="EMBL" id="KAF8390766.1"/>
    </source>
</evidence>
<dbReference type="InterPro" id="IPR046960">
    <property type="entry name" value="PPR_At4g14850-like_plant"/>
</dbReference>
<dbReference type="OMA" id="MIEAMPM"/>
<dbReference type="InterPro" id="IPR002885">
    <property type="entry name" value="PPR_rpt"/>
</dbReference>
<protein>
    <recommendedName>
        <fullName evidence="5">Pentatricopeptide repeat-containing protein</fullName>
    </recommendedName>
</protein>
<dbReference type="SUPFAM" id="SSF48452">
    <property type="entry name" value="TPR-like"/>
    <property type="match status" value="1"/>
</dbReference>
<dbReference type="FunFam" id="1.25.40.10:FF:000348">
    <property type="entry name" value="Pentatricopeptide repeat-containing protein chloroplastic"/>
    <property type="match status" value="1"/>
</dbReference>
<evidence type="ECO:0000313" key="4">
    <source>
        <dbReference type="Proteomes" id="UP000655225"/>
    </source>
</evidence>
<name>A0A835D5I2_TETSI</name>
<dbReference type="PANTHER" id="PTHR47926:SF436">
    <property type="entry name" value="PENTATRICOPEPTIDE REPEAT-CONTAINING PROTEIN ELI1, CHLOROPLASTIC-LIKE ISOFORM X2"/>
    <property type="match status" value="1"/>
</dbReference>
<feature type="repeat" description="PPR" evidence="2">
    <location>
        <begin position="207"/>
        <end position="241"/>
    </location>
</feature>
<dbReference type="NCBIfam" id="TIGR00756">
    <property type="entry name" value="PPR"/>
    <property type="match status" value="3"/>
</dbReference>
<gene>
    <name evidence="3" type="ORF">HHK36_025294</name>
</gene>
<dbReference type="Proteomes" id="UP000655225">
    <property type="component" value="Unassembled WGS sequence"/>
</dbReference>
<dbReference type="Gene3D" id="1.25.40.10">
    <property type="entry name" value="Tetratricopeptide repeat domain"/>
    <property type="match status" value="3"/>
</dbReference>
<keyword evidence="1" id="KW-0677">Repeat</keyword>
<proteinExistence type="predicted"/>
<dbReference type="InterPro" id="IPR046848">
    <property type="entry name" value="E_motif"/>
</dbReference>
<sequence length="422" mass="46417">MRRLCVPPDAHTFPFALKACAHLRALPLGQSLHSQALKFGFGSDIFVRNTLIRVYSSSNSMIDAYQLFDESSQRDVVSYNALIDGFVKAGETGRARQVFDQMPERDVVSWGTLLAGYAQVNQCKEAIGLFDRMLASGVTPDNVALVSALSACAQLGELEQGNTIHDYIKRNQIRTDAFLSTGLVDMYAKCGCVGIAREVFESSLDKNLFTWNAMVVGLAMNGHGQLSLEYFLRMMEAGVRPDGVSFLGVLTGCSHAGLVNEARRLFEEMEGVYGVLRELKHYGCMADLLGRAGLITEAMEMIEGMPMEGDVFVWGGLLGGCRIHGNVEAAEKAAEHIMELDPEDGGVYSVMANIYANAKRWEDVAKMRRLMNVRKVKKNAGCSVTKLNGIIHEFVAGDSLHPHVDEIYWVLNGIGKHQFEAC</sequence>
<comment type="caution">
    <text evidence="3">The sequence shown here is derived from an EMBL/GenBank/DDBJ whole genome shotgun (WGS) entry which is preliminary data.</text>
</comment>
<evidence type="ECO:0000256" key="1">
    <source>
        <dbReference type="ARBA" id="ARBA00022737"/>
    </source>
</evidence>
<dbReference type="AlphaFoldDB" id="A0A835D5I2"/>
<dbReference type="Pfam" id="PF13041">
    <property type="entry name" value="PPR_2"/>
    <property type="match status" value="1"/>
</dbReference>
<dbReference type="InterPro" id="IPR011990">
    <property type="entry name" value="TPR-like_helical_dom_sf"/>
</dbReference>
<dbReference type="OrthoDB" id="185373at2759"/>
<dbReference type="Pfam" id="PF20431">
    <property type="entry name" value="E_motif"/>
    <property type="match status" value="1"/>
</dbReference>
<feature type="repeat" description="PPR" evidence="2">
    <location>
        <begin position="75"/>
        <end position="109"/>
    </location>
</feature>
<dbReference type="GO" id="GO:0003723">
    <property type="term" value="F:RNA binding"/>
    <property type="evidence" value="ECO:0007669"/>
    <property type="project" value="InterPro"/>
</dbReference>
<dbReference type="PROSITE" id="PS51375">
    <property type="entry name" value="PPR"/>
    <property type="match status" value="2"/>
</dbReference>
<evidence type="ECO:0008006" key="5">
    <source>
        <dbReference type="Google" id="ProtNLM"/>
    </source>
</evidence>
<evidence type="ECO:0000256" key="2">
    <source>
        <dbReference type="PROSITE-ProRule" id="PRU00708"/>
    </source>
</evidence>
<dbReference type="GO" id="GO:0009451">
    <property type="term" value="P:RNA modification"/>
    <property type="evidence" value="ECO:0007669"/>
    <property type="project" value="InterPro"/>
</dbReference>
<organism evidence="3 4">
    <name type="scientific">Tetracentron sinense</name>
    <name type="common">Spur-leaf</name>
    <dbReference type="NCBI Taxonomy" id="13715"/>
    <lineage>
        <taxon>Eukaryota</taxon>
        <taxon>Viridiplantae</taxon>
        <taxon>Streptophyta</taxon>
        <taxon>Embryophyta</taxon>
        <taxon>Tracheophyta</taxon>
        <taxon>Spermatophyta</taxon>
        <taxon>Magnoliopsida</taxon>
        <taxon>Trochodendrales</taxon>
        <taxon>Trochodendraceae</taxon>
        <taxon>Tetracentron</taxon>
    </lineage>
</organism>
<dbReference type="PANTHER" id="PTHR47926">
    <property type="entry name" value="PENTATRICOPEPTIDE REPEAT-CONTAINING PROTEIN"/>
    <property type="match status" value="1"/>
</dbReference>
<dbReference type="FunFam" id="1.25.40.10:FF:000184">
    <property type="entry name" value="Pentatricopeptide repeat-containing protein, chloroplastic"/>
    <property type="match status" value="1"/>
</dbReference>